<reference evidence="3" key="1">
    <citation type="submission" date="2018-11" db="EMBL/GenBank/DDBJ databases">
        <title>Complete genome sequence of Paenibacillus sp. ML311-T8.</title>
        <authorList>
            <person name="Nam Y.-D."/>
            <person name="Kang J."/>
            <person name="Chung W.-H."/>
            <person name="Park Y.S."/>
        </authorList>
    </citation>
    <scope>NUCLEOTIDE SEQUENCE [LARGE SCALE GENOMIC DNA]</scope>
    <source>
        <strain evidence="3">ML311-T8</strain>
    </source>
</reference>
<gene>
    <name evidence="2" type="ORF">EHS13_25045</name>
</gene>
<protein>
    <recommendedName>
        <fullName evidence="1">HNH nuclease domain-containing protein</fullName>
    </recommendedName>
</protein>
<organism evidence="2 3">
    <name type="scientific">Paenibacillus psychroresistens</name>
    <dbReference type="NCBI Taxonomy" id="1778678"/>
    <lineage>
        <taxon>Bacteria</taxon>
        <taxon>Bacillati</taxon>
        <taxon>Bacillota</taxon>
        <taxon>Bacilli</taxon>
        <taxon>Bacillales</taxon>
        <taxon>Paenibacillaceae</taxon>
        <taxon>Paenibacillus</taxon>
    </lineage>
</organism>
<dbReference type="InterPro" id="IPR003615">
    <property type="entry name" value="HNH_nuc"/>
</dbReference>
<dbReference type="CDD" id="cd00085">
    <property type="entry name" value="HNHc"/>
    <property type="match status" value="1"/>
</dbReference>
<keyword evidence="3" id="KW-1185">Reference proteome</keyword>
<dbReference type="AlphaFoldDB" id="A0A6B8RNJ4"/>
<dbReference type="KEGG" id="ppsc:EHS13_25045"/>
<evidence type="ECO:0000313" key="2">
    <source>
        <dbReference type="EMBL" id="QGQ97921.1"/>
    </source>
</evidence>
<dbReference type="EMBL" id="CP034235">
    <property type="protein sequence ID" value="QGQ97921.1"/>
    <property type="molecule type" value="Genomic_DNA"/>
</dbReference>
<dbReference type="RefSeq" id="WP_155703020.1">
    <property type="nucleotide sequence ID" value="NZ_CP034235.1"/>
</dbReference>
<dbReference type="OrthoDB" id="67788at2"/>
<evidence type="ECO:0000313" key="3">
    <source>
        <dbReference type="Proteomes" id="UP000426246"/>
    </source>
</evidence>
<sequence>MNLSEAFKIYLWENNRISTSTLKSYSGKIRKFVNVYGNEELFDSLNERNLRNFIFNQDQEPQGKYNALFNFFEFSNSYFLKKHISEIVFPIKTYELEMPNETKKVYNIGKSKIVFLNAPLSELFNDNYYIHMVDRIAIKSIKAVLALSISACYDTIDLFDNNNIRKMTITDIDIIDNETVVVKNFSRHSTVPYITIIGESAKYINEYYQIRINNNTEDTPYFFIKMWSGYDLKIDKNVEKRKSDNFQTLTLYFLKYISNHLNLKEPIQITHLKTNSVFQMLCNSKGSSLQQIIEIMGWQEWIKIAFEQYCIETNYNTYYGLNHFFQEASPDENENDIDEQIQNSGEAFILTIVLKRNRDSKKVRVLKNIYNNTCQVCRLPFKLTNNINYSEVHHIQPHGKEHMGLDDHPNMLVLCPNHHVMFDVGILALDPERIDQLIHIDKDNYLNGIKIINLHDLSSQCIRYHFEQFFMPIYFQYNSQLHQIKYNFK</sequence>
<feature type="domain" description="HNH nuclease" evidence="1">
    <location>
        <begin position="374"/>
        <end position="429"/>
    </location>
</feature>
<accession>A0A6B8RNJ4</accession>
<name>A0A6B8RNJ4_9BACL</name>
<evidence type="ECO:0000259" key="1">
    <source>
        <dbReference type="Pfam" id="PF13391"/>
    </source>
</evidence>
<dbReference type="Pfam" id="PF13391">
    <property type="entry name" value="HNH_2"/>
    <property type="match status" value="1"/>
</dbReference>
<dbReference type="Proteomes" id="UP000426246">
    <property type="component" value="Chromosome"/>
</dbReference>
<proteinExistence type="predicted"/>